<keyword evidence="1" id="KW-0732">Signal</keyword>
<evidence type="ECO:0000256" key="1">
    <source>
        <dbReference type="SAM" id="SignalP"/>
    </source>
</evidence>
<evidence type="ECO:0000313" key="3">
    <source>
        <dbReference type="Proteomes" id="UP000278222"/>
    </source>
</evidence>
<proteinExistence type="predicted"/>
<evidence type="ECO:0000313" key="2">
    <source>
        <dbReference type="EMBL" id="ROQ01267.1"/>
    </source>
</evidence>
<evidence type="ECO:0008006" key="4">
    <source>
        <dbReference type="Google" id="ProtNLM"/>
    </source>
</evidence>
<comment type="caution">
    <text evidence="2">The sequence shown here is derived from an EMBL/GenBank/DDBJ whole genome shotgun (WGS) entry which is preliminary data.</text>
</comment>
<reference evidence="2 3" key="1">
    <citation type="submission" date="2018-11" db="EMBL/GenBank/DDBJ databases">
        <title>Genomic Encyclopedia of Type Strains, Phase IV (KMG-IV): sequencing the most valuable type-strain genomes for metagenomic binning, comparative biology and taxonomic classification.</title>
        <authorList>
            <person name="Goeker M."/>
        </authorList>
    </citation>
    <scope>NUCLEOTIDE SEQUENCE [LARGE SCALE GENOMIC DNA]</scope>
    <source>
        <strain evidence="2 3">DSM 5900</strain>
    </source>
</reference>
<feature type="chain" id="PRO_5018298780" description="Secreted protein" evidence="1">
    <location>
        <begin position="24"/>
        <end position="143"/>
    </location>
</feature>
<dbReference type="AlphaFoldDB" id="A0A3N1MEZ6"/>
<sequence>MIARIAGLLALAIAAGCPAGAMAYDIAFTLDSTLAAGRNVELSVVDPPQSVEVAPGSQVLNVPFPVSGAMPVFRFYEVRVTAKGESTMEYCAFSARSDYLGANSGWGCAITSIRQTNAATCTGALASGWNRSKPCAFQLRIQP</sequence>
<name>A0A3N1MEZ6_9PROT</name>
<protein>
    <recommendedName>
        <fullName evidence="4">Secreted protein</fullName>
    </recommendedName>
</protein>
<accession>A0A3N1MEZ6</accession>
<gene>
    <name evidence="2" type="ORF">EDC65_0445</name>
</gene>
<keyword evidence="3" id="KW-1185">Reference proteome</keyword>
<organism evidence="2 3">
    <name type="scientific">Stella humosa</name>
    <dbReference type="NCBI Taxonomy" id="94"/>
    <lineage>
        <taxon>Bacteria</taxon>
        <taxon>Pseudomonadati</taxon>
        <taxon>Pseudomonadota</taxon>
        <taxon>Alphaproteobacteria</taxon>
        <taxon>Rhodospirillales</taxon>
        <taxon>Stellaceae</taxon>
        <taxon>Stella</taxon>
    </lineage>
</organism>
<dbReference type="PROSITE" id="PS51257">
    <property type="entry name" value="PROKAR_LIPOPROTEIN"/>
    <property type="match status" value="1"/>
</dbReference>
<feature type="signal peptide" evidence="1">
    <location>
        <begin position="1"/>
        <end position="23"/>
    </location>
</feature>
<dbReference type="Proteomes" id="UP000278222">
    <property type="component" value="Unassembled WGS sequence"/>
</dbReference>
<dbReference type="EMBL" id="RJKX01000011">
    <property type="protein sequence ID" value="ROQ01267.1"/>
    <property type="molecule type" value="Genomic_DNA"/>
</dbReference>